<dbReference type="InterPro" id="IPR054418">
    <property type="entry name" value="MQNX/HUTI_composite_N"/>
</dbReference>
<evidence type="ECO:0000313" key="7">
    <source>
        <dbReference type="EMBL" id="GGC36357.1"/>
    </source>
</evidence>
<protein>
    <submittedName>
        <fullName evidence="7">S-adenosylhomocysteine deaminase</fullName>
    </submittedName>
</protein>
<comment type="caution">
    <text evidence="7">The sequence shown here is derived from an EMBL/GenBank/DDBJ whole genome shotgun (WGS) entry which is preliminary data.</text>
</comment>
<sequence length="538" mass="57136">MTQLRSLHQAPTLLVPEKVLLPEGAQTGHAVLVDDGRILAVGPLAEVDAQARSLLTDANAADPIPGATANPADPSPSADRTPAEPVRIDLPGRLLMPGFIDAHHHLTQTFGKSLVFGEPSEIFQRVWVPMESNMDAEAIDVATRLAAWESLRGGFTTVTDAGTRSSVDVSAISDVTTEVGLRCVLGVICNDLGGGVRTSTVAEVVAAAERHLSRWDAESMVHPSLAVSIPEVASDEALVAITRLAREAGVPFQTHLNEHIVAVERSLISGGERPLERLARLGALGPELLAAHATLLTPREIRLLRDSGGAIAYNPVASSWKGNAVAPALLMHELGMRIGLGTDGTRSDAFRLLDAAETAQRLTGGMDVIDSSAGGGWTWLEQGLRGGADAVGLGGQIGEISPGARADLLVLNIDTPEFVPSWDVPWELVRLANRDQIEAVIVDGMLRLEHGWPVDWDGREFLERAKDVSRRVVENSPITRIDPNAADHRARWMAEHGTAPANTPWNGGTASVNAPWNGSPTSANAPRNSGPTSARDDF</sequence>
<dbReference type="Proteomes" id="UP000632322">
    <property type="component" value="Unassembled WGS sequence"/>
</dbReference>
<dbReference type="InterPro" id="IPR032466">
    <property type="entry name" value="Metal_Hydrolase"/>
</dbReference>
<feature type="domain" description="Amidohydrolase-related" evidence="5">
    <location>
        <begin position="95"/>
        <end position="444"/>
    </location>
</feature>
<name>A0ABQ1MCJ8_9MICO</name>
<feature type="domain" description="Aminodeoxyfutalosine deaminase/Imidazolonepropionase-like composite" evidence="6">
    <location>
        <begin position="30"/>
        <end position="50"/>
    </location>
</feature>
<dbReference type="InterPro" id="IPR011059">
    <property type="entry name" value="Metal-dep_hydrolase_composite"/>
</dbReference>
<dbReference type="RefSeq" id="WP_181271306.1">
    <property type="nucleotide sequence ID" value="NZ_BMJG01000005.1"/>
</dbReference>
<feature type="compositionally biased region" description="Polar residues" evidence="4">
    <location>
        <begin position="500"/>
        <end position="532"/>
    </location>
</feature>
<evidence type="ECO:0000256" key="1">
    <source>
        <dbReference type="ARBA" id="ARBA00022723"/>
    </source>
</evidence>
<dbReference type="InterPro" id="IPR006680">
    <property type="entry name" value="Amidohydro-rel"/>
</dbReference>
<dbReference type="Gene3D" id="2.30.40.10">
    <property type="entry name" value="Urease, subunit C, domain 1"/>
    <property type="match status" value="1"/>
</dbReference>
<dbReference type="Gene3D" id="3.20.20.140">
    <property type="entry name" value="Metal-dependent hydrolases"/>
    <property type="match status" value="1"/>
</dbReference>
<dbReference type="PANTHER" id="PTHR43794:SF11">
    <property type="entry name" value="AMIDOHYDROLASE-RELATED DOMAIN-CONTAINING PROTEIN"/>
    <property type="match status" value="1"/>
</dbReference>
<evidence type="ECO:0000256" key="3">
    <source>
        <dbReference type="ARBA" id="ARBA00022833"/>
    </source>
</evidence>
<keyword evidence="2" id="KW-0378">Hydrolase</keyword>
<proteinExistence type="predicted"/>
<evidence type="ECO:0000259" key="6">
    <source>
        <dbReference type="Pfam" id="PF22039"/>
    </source>
</evidence>
<keyword evidence="3" id="KW-0862">Zinc</keyword>
<evidence type="ECO:0000256" key="4">
    <source>
        <dbReference type="SAM" id="MobiDB-lite"/>
    </source>
</evidence>
<accession>A0ABQ1MCJ8</accession>
<dbReference type="InterPro" id="IPR050287">
    <property type="entry name" value="MTA/SAH_deaminase"/>
</dbReference>
<evidence type="ECO:0000256" key="2">
    <source>
        <dbReference type="ARBA" id="ARBA00022801"/>
    </source>
</evidence>
<keyword evidence="1" id="KW-0479">Metal-binding</keyword>
<keyword evidence="8" id="KW-1185">Reference proteome</keyword>
<evidence type="ECO:0000313" key="8">
    <source>
        <dbReference type="Proteomes" id="UP000632322"/>
    </source>
</evidence>
<organism evidence="7 8">
    <name type="scientific">Brevibacterium sediminis</name>
    <dbReference type="NCBI Taxonomy" id="1857024"/>
    <lineage>
        <taxon>Bacteria</taxon>
        <taxon>Bacillati</taxon>
        <taxon>Actinomycetota</taxon>
        <taxon>Actinomycetes</taxon>
        <taxon>Micrococcales</taxon>
        <taxon>Brevibacteriaceae</taxon>
        <taxon>Brevibacterium</taxon>
    </lineage>
</organism>
<gene>
    <name evidence="7" type="ORF">GCM10010974_18430</name>
</gene>
<dbReference type="PANTHER" id="PTHR43794">
    <property type="entry name" value="AMINOHYDROLASE SSNA-RELATED"/>
    <property type="match status" value="1"/>
</dbReference>
<dbReference type="EMBL" id="BMJG01000005">
    <property type="protein sequence ID" value="GGC36357.1"/>
    <property type="molecule type" value="Genomic_DNA"/>
</dbReference>
<dbReference type="Pfam" id="PF22039">
    <property type="entry name" value="HUTI_composite_bact"/>
    <property type="match status" value="1"/>
</dbReference>
<feature type="region of interest" description="Disordered" evidence="4">
    <location>
        <begin position="60"/>
        <end position="85"/>
    </location>
</feature>
<dbReference type="SUPFAM" id="SSF51338">
    <property type="entry name" value="Composite domain of metallo-dependent hydrolases"/>
    <property type="match status" value="2"/>
</dbReference>
<evidence type="ECO:0000259" key="5">
    <source>
        <dbReference type="Pfam" id="PF01979"/>
    </source>
</evidence>
<reference evidence="8" key="1">
    <citation type="journal article" date="2019" name="Int. J. Syst. Evol. Microbiol.">
        <title>The Global Catalogue of Microorganisms (GCM) 10K type strain sequencing project: providing services to taxonomists for standard genome sequencing and annotation.</title>
        <authorList>
            <consortium name="The Broad Institute Genomics Platform"/>
            <consortium name="The Broad Institute Genome Sequencing Center for Infectious Disease"/>
            <person name="Wu L."/>
            <person name="Ma J."/>
        </authorList>
    </citation>
    <scope>NUCLEOTIDE SEQUENCE [LARGE SCALE GENOMIC DNA]</scope>
    <source>
        <strain evidence="8">CGMCC 1.15472</strain>
    </source>
</reference>
<dbReference type="SUPFAM" id="SSF51556">
    <property type="entry name" value="Metallo-dependent hydrolases"/>
    <property type="match status" value="1"/>
</dbReference>
<feature type="region of interest" description="Disordered" evidence="4">
    <location>
        <begin position="498"/>
        <end position="538"/>
    </location>
</feature>
<dbReference type="Pfam" id="PF01979">
    <property type="entry name" value="Amidohydro_1"/>
    <property type="match status" value="1"/>
</dbReference>